<dbReference type="EMBL" id="BFEA01001132">
    <property type="protein sequence ID" value="GBG92774.1"/>
    <property type="molecule type" value="Genomic_DNA"/>
</dbReference>
<reference evidence="2 3" key="1">
    <citation type="journal article" date="2018" name="Cell">
        <title>The Chara Genome: Secondary Complexity and Implications for Plant Terrestrialization.</title>
        <authorList>
            <person name="Nishiyama T."/>
            <person name="Sakayama H."/>
            <person name="Vries J.D."/>
            <person name="Buschmann H."/>
            <person name="Saint-Marcoux D."/>
            <person name="Ullrich K.K."/>
            <person name="Haas F.B."/>
            <person name="Vanderstraeten L."/>
            <person name="Becker D."/>
            <person name="Lang D."/>
            <person name="Vosolsobe S."/>
            <person name="Rombauts S."/>
            <person name="Wilhelmsson P.K.I."/>
            <person name="Janitza P."/>
            <person name="Kern R."/>
            <person name="Heyl A."/>
            <person name="Rumpler F."/>
            <person name="Villalobos L.I.A.C."/>
            <person name="Clay J.M."/>
            <person name="Skokan R."/>
            <person name="Toyoda A."/>
            <person name="Suzuki Y."/>
            <person name="Kagoshima H."/>
            <person name="Schijlen E."/>
            <person name="Tajeshwar N."/>
            <person name="Catarino B."/>
            <person name="Hetherington A.J."/>
            <person name="Saltykova A."/>
            <person name="Bonnot C."/>
            <person name="Breuninger H."/>
            <person name="Symeonidi A."/>
            <person name="Radhakrishnan G.V."/>
            <person name="Van Nieuwerburgh F."/>
            <person name="Deforce D."/>
            <person name="Chang C."/>
            <person name="Karol K.G."/>
            <person name="Hedrich R."/>
            <person name="Ulvskov P."/>
            <person name="Glockner G."/>
            <person name="Delwiche C.F."/>
            <person name="Petrasek J."/>
            <person name="Van de Peer Y."/>
            <person name="Friml J."/>
            <person name="Beilby M."/>
            <person name="Dolan L."/>
            <person name="Kohara Y."/>
            <person name="Sugano S."/>
            <person name="Fujiyama A."/>
            <person name="Delaux P.-M."/>
            <person name="Quint M."/>
            <person name="TheiBen G."/>
            <person name="Hagemann M."/>
            <person name="Harholt J."/>
            <person name="Dunand C."/>
            <person name="Zachgo S."/>
            <person name="Langdale J."/>
            <person name="Maumus F."/>
            <person name="Straeten D.V.D."/>
            <person name="Gould S.B."/>
            <person name="Rensing S.A."/>
        </authorList>
    </citation>
    <scope>NUCLEOTIDE SEQUENCE [LARGE SCALE GENOMIC DNA]</scope>
    <source>
        <strain evidence="2 3">S276</strain>
    </source>
</reference>
<sequence>MALAALRLCDGEVVDNSPNHNERPNDKRWTIPRITTYGPTAWNPILGKVLVVDPDTGVATGAAFHYHLPVVEAGKWAMDCRRWTGDADVGFDDADDKHDGQLHARPHQSQQAQSMQSFTTTRQTPSTMQHPYYPTRAASPPTPFGGGCVGQSPESMHVGVPRGGPQPRDMRADGGFAVRDHPLSVHEQFDLYAARAYVEGASMAGGFGMPSTPTQSMPMGGRHWSPQCSQGAGRLFGSQCSPSPAGGVDTDASWNRPNTRPVSSETHVESAFNEGTSSFEAGEEDVEADQGSVVPMVASSTGGQGDVNGQGAGGGAVGGQPHRFKQRKDRYAWVNDRMVDAGIKHRSGEDCRKKWLNMLVTGKLIVEKCEASRQPSYWDISVEERKEKSLLLSFEKALWDAMQWKLNQSSMRCDNTLASENLEGGVIDATPAGGPDGRCMEESDNSAKSRRTASGKARKEDADSSVSSFGRAMEDSTRSYCDGLDKAATTLAKATADAGSAIAARIGDVAEAMRGGNSVLELLVGVLARRGASGGDGSEGHRYTDPLSR</sequence>
<accession>A0A388MDY8</accession>
<proteinExistence type="predicted"/>
<dbReference type="AlphaFoldDB" id="A0A388MDY8"/>
<name>A0A388MDY8_CHABU</name>
<feature type="compositionally biased region" description="Polar residues" evidence="1">
    <location>
        <begin position="107"/>
        <end position="129"/>
    </location>
</feature>
<evidence type="ECO:0008006" key="4">
    <source>
        <dbReference type="Google" id="ProtNLM"/>
    </source>
</evidence>
<feature type="region of interest" description="Disordered" evidence="1">
    <location>
        <begin position="530"/>
        <end position="549"/>
    </location>
</feature>
<feature type="compositionally biased region" description="Basic and acidic residues" evidence="1">
    <location>
        <begin position="438"/>
        <end position="447"/>
    </location>
</feature>
<organism evidence="2 3">
    <name type="scientific">Chara braunii</name>
    <name type="common">Braun's stonewort</name>
    <dbReference type="NCBI Taxonomy" id="69332"/>
    <lineage>
        <taxon>Eukaryota</taxon>
        <taxon>Viridiplantae</taxon>
        <taxon>Streptophyta</taxon>
        <taxon>Charophyceae</taxon>
        <taxon>Charales</taxon>
        <taxon>Characeae</taxon>
        <taxon>Chara</taxon>
    </lineage>
</organism>
<feature type="compositionally biased region" description="Polar residues" evidence="1">
    <location>
        <begin position="252"/>
        <end position="265"/>
    </location>
</feature>
<gene>
    <name evidence="2" type="ORF">CBR_g57017</name>
</gene>
<dbReference type="PANTHER" id="PTHR33492">
    <property type="entry name" value="OSJNBA0043A12.37 PROTEIN-RELATED"/>
    <property type="match status" value="1"/>
</dbReference>
<evidence type="ECO:0000313" key="2">
    <source>
        <dbReference type="EMBL" id="GBG92774.1"/>
    </source>
</evidence>
<protein>
    <recommendedName>
        <fullName evidence="4">Myb-like domain-containing protein</fullName>
    </recommendedName>
</protein>
<dbReference type="Proteomes" id="UP000265515">
    <property type="component" value="Unassembled WGS sequence"/>
</dbReference>
<evidence type="ECO:0000256" key="1">
    <source>
        <dbReference type="SAM" id="MobiDB-lite"/>
    </source>
</evidence>
<dbReference type="PANTHER" id="PTHR33492:SF11">
    <property type="entry name" value="OS04G0670900 PROTEIN"/>
    <property type="match status" value="1"/>
</dbReference>
<feature type="region of interest" description="Disordered" evidence="1">
    <location>
        <begin position="100"/>
        <end position="130"/>
    </location>
</feature>
<feature type="compositionally biased region" description="Basic and acidic residues" evidence="1">
    <location>
        <begin position="538"/>
        <end position="549"/>
    </location>
</feature>
<keyword evidence="3" id="KW-1185">Reference proteome</keyword>
<evidence type="ECO:0000313" key="3">
    <source>
        <dbReference type="Proteomes" id="UP000265515"/>
    </source>
</evidence>
<feature type="region of interest" description="Disordered" evidence="1">
    <location>
        <begin position="424"/>
        <end position="470"/>
    </location>
</feature>
<feature type="region of interest" description="Disordered" evidence="1">
    <location>
        <begin position="240"/>
        <end position="268"/>
    </location>
</feature>
<comment type="caution">
    <text evidence="2">The sequence shown here is derived from an EMBL/GenBank/DDBJ whole genome shotgun (WGS) entry which is preliminary data.</text>
</comment>
<dbReference type="Gramene" id="GBG92774">
    <property type="protein sequence ID" value="GBG92774"/>
    <property type="gene ID" value="CBR_g57017"/>
</dbReference>